<reference evidence="5" key="3">
    <citation type="submission" date="2015-06" db="UniProtKB">
        <authorList>
            <consortium name="EnsemblProtists"/>
        </authorList>
    </citation>
    <scope>IDENTIFICATION</scope>
</reference>
<evidence type="ECO:0000259" key="3">
    <source>
        <dbReference type="PROSITE" id="PS50106"/>
    </source>
</evidence>
<dbReference type="STRING" id="905079.L1INA0"/>
<dbReference type="Proteomes" id="UP000011087">
    <property type="component" value="Unassembled WGS sequence"/>
</dbReference>
<dbReference type="EnsemblProtists" id="EKX37756">
    <property type="protein sequence ID" value="EKX37756"/>
    <property type="gene ID" value="GUITHDRAFT_144727"/>
</dbReference>
<proteinExistence type="predicted"/>
<gene>
    <name evidence="4" type="ORF">GUITHDRAFT_144727</name>
</gene>
<feature type="domain" description="PDZ" evidence="3">
    <location>
        <begin position="351"/>
        <end position="414"/>
    </location>
</feature>
<dbReference type="GeneID" id="17294506"/>
<sequence length="479" mass="52322">MAAAGDDKSTAKTSPASLQPSQGPQISQISQGQEVQTSSGMRILSSYDFAGPSLGSLNASSLAFGMNRMSIAGGSSLYGSTGSLYDGERALLALDGKGLEVMDSCIAAVRREHLTARQELDFSREKIRAQEELIMKLQNDLRQVAPIKQEMQGLQSQCQFMQEQNQQLLSTKAELLAELAQTRQQYEEMMRRSEAIAIENDAHRQEREMWMKSINQMSNDKSSIENELMRLKAVASQSEMQFRSFGGQMEVLDSQIATFRQRLAAEEQAKAQLMGENDQLKMKCYNLEAELERMRVQFQTQQSLPPQQTFTSFQSLPPQQTFTSVQSLPMQSFSAPMPAVSSMSFATFSGQGVGVGIKLKQGDSSEGVTIQSLVPGGPAAESGKVKEGDRILKIDDQDVSSLNIEQVFNLVKGSEGTSINLVLGRNAGGQQETIQVNLTRRTPLSQPTITYPGMQQGMGFGLPMVGSMVGLPPGINSVQ</sequence>
<evidence type="ECO:0000313" key="6">
    <source>
        <dbReference type="Proteomes" id="UP000011087"/>
    </source>
</evidence>
<dbReference type="SUPFAM" id="SSF50156">
    <property type="entry name" value="PDZ domain-like"/>
    <property type="match status" value="1"/>
</dbReference>
<dbReference type="KEGG" id="gtt:GUITHDRAFT_144727"/>
<dbReference type="PANTHER" id="PTHR32060">
    <property type="entry name" value="TAIL-SPECIFIC PROTEASE"/>
    <property type="match status" value="1"/>
</dbReference>
<evidence type="ECO:0000256" key="1">
    <source>
        <dbReference type="SAM" id="Coils"/>
    </source>
</evidence>
<feature type="compositionally biased region" description="Low complexity" evidence="2">
    <location>
        <begin position="19"/>
        <end position="33"/>
    </location>
</feature>
<dbReference type="Pfam" id="PF00595">
    <property type="entry name" value="PDZ"/>
    <property type="match status" value="1"/>
</dbReference>
<dbReference type="EMBL" id="JH993055">
    <property type="protein sequence ID" value="EKX37756.1"/>
    <property type="molecule type" value="Genomic_DNA"/>
</dbReference>
<feature type="region of interest" description="Disordered" evidence="2">
    <location>
        <begin position="1"/>
        <end position="34"/>
    </location>
</feature>
<evidence type="ECO:0000256" key="2">
    <source>
        <dbReference type="SAM" id="MobiDB-lite"/>
    </source>
</evidence>
<dbReference type="SMART" id="SM00228">
    <property type="entry name" value="PDZ"/>
    <property type="match status" value="1"/>
</dbReference>
<dbReference type="PROSITE" id="PS50106">
    <property type="entry name" value="PDZ"/>
    <property type="match status" value="1"/>
</dbReference>
<accession>L1INA0</accession>
<name>L1INA0_GUITC</name>
<dbReference type="InterPro" id="IPR001478">
    <property type="entry name" value="PDZ"/>
</dbReference>
<feature type="coiled-coil region" evidence="1">
    <location>
        <begin position="120"/>
        <end position="297"/>
    </location>
</feature>
<reference evidence="6" key="2">
    <citation type="submission" date="2012-11" db="EMBL/GenBank/DDBJ databases">
        <authorList>
            <person name="Kuo A."/>
            <person name="Curtis B.A."/>
            <person name="Tanifuji G."/>
            <person name="Burki F."/>
            <person name="Gruber A."/>
            <person name="Irimia M."/>
            <person name="Maruyama S."/>
            <person name="Arias M.C."/>
            <person name="Ball S.G."/>
            <person name="Gile G.H."/>
            <person name="Hirakawa Y."/>
            <person name="Hopkins J.F."/>
            <person name="Rensing S.A."/>
            <person name="Schmutz J."/>
            <person name="Symeonidi A."/>
            <person name="Elias M."/>
            <person name="Eveleigh R.J."/>
            <person name="Herman E.K."/>
            <person name="Klute M.J."/>
            <person name="Nakayama T."/>
            <person name="Obornik M."/>
            <person name="Reyes-Prieto A."/>
            <person name="Armbrust E.V."/>
            <person name="Aves S.J."/>
            <person name="Beiko R.G."/>
            <person name="Coutinho P."/>
            <person name="Dacks J.B."/>
            <person name="Durnford D.G."/>
            <person name="Fast N.M."/>
            <person name="Green B.R."/>
            <person name="Grisdale C."/>
            <person name="Hempe F."/>
            <person name="Henrissat B."/>
            <person name="Hoppner M.P."/>
            <person name="Ishida K.-I."/>
            <person name="Kim E."/>
            <person name="Koreny L."/>
            <person name="Kroth P.G."/>
            <person name="Liu Y."/>
            <person name="Malik S.-B."/>
            <person name="Maier U.G."/>
            <person name="McRose D."/>
            <person name="Mock T."/>
            <person name="Neilson J.A."/>
            <person name="Onodera N.T."/>
            <person name="Poole A.M."/>
            <person name="Pritham E.J."/>
            <person name="Richards T.A."/>
            <person name="Rocap G."/>
            <person name="Roy S.W."/>
            <person name="Sarai C."/>
            <person name="Schaack S."/>
            <person name="Shirato S."/>
            <person name="Slamovits C.H."/>
            <person name="Spencer D.F."/>
            <person name="Suzuki S."/>
            <person name="Worden A.Z."/>
            <person name="Zauner S."/>
            <person name="Barry K."/>
            <person name="Bell C."/>
            <person name="Bharti A.K."/>
            <person name="Crow J.A."/>
            <person name="Grimwood J."/>
            <person name="Kramer R."/>
            <person name="Lindquist E."/>
            <person name="Lucas S."/>
            <person name="Salamov A."/>
            <person name="McFadden G.I."/>
            <person name="Lane C.E."/>
            <person name="Keeling P.J."/>
            <person name="Gray M.W."/>
            <person name="Grigoriev I.V."/>
            <person name="Archibald J.M."/>
        </authorList>
    </citation>
    <scope>NUCLEOTIDE SEQUENCE</scope>
    <source>
        <strain evidence="6">CCMP2712</strain>
    </source>
</reference>
<evidence type="ECO:0000313" key="4">
    <source>
        <dbReference type="EMBL" id="EKX37756.1"/>
    </source>
</evidence>
<dbReference type="AlphaFoldDB" id="L1INA0"/>
<dbReference type="GO" id="GO:0004175">
    <property type="term" value="F:endopeptidase activity"/>
    <property type="evidence" value="ECO:0007669"/>
    <property type="project" value="TreeGrafter"/>
</dbReference>
<dbReference type="PANTHER" id="PTHR32060:SF22">
    <property type="entry name" value="CARBOXYL-TERMINAL-PROCESSING PEPTIDASE 3, CHLOROPLASTIC"/>
    <property type="match status" value="1"/>
</dbReference>
<dbReference type="GO" id="GO:0007165">
    <property type="term" value="P:signal transduction"/>
    <property type="evidence" value="ECO:0007669"/>
    <property type="project" value="TreeGrafter"/>
</dbReference>
<dbReference type="InterPro" id="IPR036034">
    <property type="entry name" value="PDZ_sf"/>
</dbReference>
<dbReference type="Gene3D" id="2.30.42.10">
    <property type="match status" value="1"/>
</dbReference>
<protein>
    <recommendedName>
        <fullName evidence="3">PDZ domain-containing protein</fullName>
    </recommendedName>
</protein>
<dbReference type="OrthoDB" id="6022242at2759"/>
<feature type="compositionally biased region" description="Basic and acidic residues" evidence="2">
    <location>
        <begin position="1"/>
        <end position="10"/>
    </location>
</feature>
<evidence type="ECO:0000313" key="5">
    <source>
        <dbReference type="EnsemblProtists" id="EKX37756"/>
    </source>
</evidence>
<organism evidence="4">
    <name type="scientific">Guillardia theta (strain CCMP2712)</name>
    <name type="common">Cryptophyte</name>
    <dbReference type="NCBI Taxonomy" id="905079"/>
    <lineage>
        <taxon>Eukaryota</taxon>
        <taxon>Cryptophyceae</taxon>
        <taxon>Pyrenomonadales</taxon>
        <taxon>Geminigeraceae</taxon>
        <taxon>Guillardia</taxon>
    </lineage>
</organism>
<dbReference type="CDD" id="cd06782">
    <property type="entry name" value="cpPDZ_CPP-like"/>
    <property type="match status" value="1"/>
</dbReference>
<dbReference type="RefSeq" id="XP_005824736.1">
    <property type="nucleotide sequence ID" value="XM_005824679.1"/>
</dbReference>
<dbReference type="PaxDb" id="55529-EKX37756"/>
<reference evidence="4 6" key="1">
    <citation type="journal article" date="2012" name="Nature">
        <title>Algal genomes reveal evolutionary mosaicism and the fate of nucleomorphs.</title>
        <authorList>
            <consortium name="DOE Joint Genome Institute"/>
            <person name="Curtis B.A."/>
            <person name="Tanifuji G."/>
            <person name="Burki F."/>
            <person name="Gruber A."/>
            <person name="Irimia M."/>
            <person name="Maruyama S."/>
            <person name="Arias M.C."/>
            <person name="Ball S.G."/>
            <person name="Gile G.H."/>
            <person name="Hirakawa Y."/>
            <person name="Hopkins J.F."/>
            <person name="Kuo A."/>
            <person name="Rensing S.A."/>
            <person name="Schmutz J."/>
            <person name="Symeonidi A."/>
            <person name="Elias M."/>
            <person name="Eveleigh R.J."/>
            <person name="Herman E.K."/>
            <person name="Klute M.J."/>
            <person name="Nakayama T."/>
            <person name="Obornik M."/>
            <person name="Reyes-Prieto A."/>
            <person name="Armbrust E.V."/>
            <person name="Aves S.J."/>
            <person name="Beiko R.G."/>
            <person name="Coutinho P."/>
            <person name="Dacks J.B."/>
            <person name="Durnford D.G."/>
            <person name="Fast N.M."/>
            <person name="Green B.R."/>
            <person name="Grisdale C.J."/>
            <person name="Hempel F."/>
            <person name="Henrissat B."/>
            <person name="Hoppner M.P."/>
            <person name="Ishida K."/>
            <person name="Kim E."/>
            <person name="Koreny L."/>
            <person name="Kroth P.G."/>
            <person name="Liu Y."/>
            <person name="Malik S.B."/>
            <person name="Maier U.G."/>
            <person name="McRose D."/>
            <person name="Mock T."/>
            <person name="Neilson J.A."/>
            <person name="Onodera N.T."/>
            <person name="Poole A.M."/>
            <person name="Pritham E.J."/>
            <person name="Richards T.A."/>
            <person name="Rocap G."/>
            <person name="Roy S.W."/>
            <person name="Sarai C."/>
            <person name="Schaack S."/>
            <person name="Shirato S."/>
            <person name="Slamovits C.H."/>
            <person name="Spencer D.F."/>
            <person name="Suzuki S."/>
            <person name="Worden A.Z."/>
            <person name="Zauner S."/>
            <person name="Barry K."/>
            <person name="Bell C."/>
            <person name="Bharti A.K."/>
            <person name="Crow J.A."/>
            <person name="Grimwood J."/>
            <person name="Kramer R."/>
            <person name="Lindquist E."/>
            <person name="Lucas S."/>
            <person name="Salamov A."/>
            <person name="McFadden G.I."/>
            <person name="Lane C.E."/>
            <person name="Keeling P.J."/>
            <person name="Gray M.W."/>
            <person name="Grigoriev I.V."/>
            <person name="Archibald J.M."/>
        </authorList>
    </citation>
    <scope>NUCLEOTIDE SEQUENCE</scope>
    <source>
        <strain evidence="4 6">CCMP2712</strain>
    </source>
</reference>
<dbReference type="HOGENOM" id="CLU_570448_0_0_1"/>
<keyword evidence="1" id="KW-0175">Coiled coil</keyword>
<keyword evidence="6" id="KW-1185">Reference proteome</keyword>